<name>A0AAX0QUV2_9STAP</name>
<protein>
    <submittedName>
        <fullName evidence="1">Uncharacterized protein</fullName>
    </submittedName>
</protein>
<dbReference type="Proteomes" id="UP000266198">
    <property type="component" value="Unassembled WGS sequence"/>
</dbReference>
<sequence>MERAKMGGVNNEHNRGFFTHNCFFGALILLVKPIVVDRKRMKKVVAIVKGIDEEVFLRTPLEKRVKLKLANKEEHDVSCHDFKQPNFINISQSERIHKTAIVSEYHYTKAVIVQGDWIIEILGDVNGNLEVARIYHVKIEKLYVYQISWYFEDNKVKNLTVKSRHYFYDARKDEISISM</sequence>
<dbReference type="RefSeq" id="WP_096597404.1">
    <property type="nucleotide sequence ID" value="NZ_LR134263.1"/>
</dbReference>
<evidence type="ECO:0000313" key="4">
    <source>
        <dbReference type="Proteomes" id="UP000266198"/>
    </source>
</evidence>
<evidence type="ECO:0000313" key="3">
    <source>
        <dbReference type="Proteomes" id="UP000217473"/>
    </source>
</evidence>
<keyword evidence="4" id="KW-1185">Reference proteome</keyword>
<evidence type="ECO:0000313" key="1">
    <source>
        <dbReference type="EMBL" id="PCF50103.1"/>
    </source>
</evidence>
<proteinExistence type="predicted"/>
<organism evidence="1 3">
    <name type="scientific">Staphylococcus delphini</name>
    <dbReference type="NCBI Taxonomy" id="53344"/>
    <lineage>
        <taxon>Bacteria</taxon>
        <taxon>Bacillati</taxon>
        <taxon>Bacillota</taxon>
        <taxon>Bacilli</taxon>
        <taxon>Bacillales</taxon>
        <taxon>Staphylococcaceae</taxon>
        <taxon>Staphylococcus</taxon>
        <taxon>Staphylococcus intermedius group</taxon>
    </lineage>
</organism>
<dbReference type="EMBL" id="MWUR01000010">
    <property type="protein sequence ID" value="PCF50103.1"/>
    <property type="molecule type" value="Genomic_DNA"/>
</dbReference>
<reference evidence="2 4" key="2">
    <citation type="submission" date="2017-06" db="EMBL/GenBank/DDBJ databases">
        <title>Identification of a new gene, sdsY, involved in staphylococcal internalization in non-professional phagocytic cells (NPPCs).</title>
        <authorList>
            <person name="Maali Y."/>
            <person name="Martins-Simoes P."/>
            <person name="Trouillet-Assant S."/>
            <person name="Laurent F."/>
            <person name="Diot A."/>
            <person name="Verhoeven P."/>
            <person name="Bouvard D."/>
            <person name="Vandenesch F."/>
            <person name="Bes M."/>
        </authorList>
    </citation>
    <scope>NUCLEOTIDE SEQUENCE [LARGE SCALE GENOMIC DNA]</scope>
    <source>
        <strain evidence="2 4">Heidy</strain>
    </source>
</reference>
<reference evidence="1 3" key="1">
    <citation type="journal article" date="2017" name="PLoS ONE">
        <title>Development of a real-time PCR for detection of Staphylococcus pseudintermedius using a novel automated comparison of whole-genome sequences.</title>
        <authorList>
            <person name="Verstappen K.M."/>
            <person name="Huijbregts L."/>
            <person name="Spaninks M."/>
            <person name="Wagenaar J.A."/>
            <person name="Fluit A.C."/>
            <person name="Duim B."/>
        </authorList>
    </citation>
    <scope>NUCLEOTIDE SEQUENCE [LARGE SCALE GENOMIC DNA]</scope>
    <source>
        <strain evidence="1 3">15S02591-1</strain>
    </source>
</reference>
<accession>A0AAX0QUV2</accession>
<dbReference type="AlphaFoldDB" id="A0AAX0QUV2"/>
<dbReference type="EMBL" id="NIPK01000002">
    <property type="protein sequence ID" value="RIZ56265.1"/>
    <property type="molecule type" value="Genomic_DNA"/>
</dbReference>
<gene>
    <name evidence="1" type="ORF">B5C07_07805</name>
    <name evidence="2" type="ORF">CDL68_01620</name>
</gene>
<dbReference type="Proteomes" id="UP000217473">
    <property type="component" value="Unassembled WGS sequence"/>
</dbReference>
<comment type="caution">
    <text evidence="1">The sequence shown here is derived from an EMBL/GenBank/DDBJ whole genome shotgun (WGS) entry which is preliminary data.</text>
</comment>
<evidence type="ECO:0000313" key="2">
    <source>
        <dbReference type="EMBL" id="RIZ56265.1"/>
    </source>
</evidence>